<feature type="compositionally biased region" description="Low complexity" evidence="10">
    <location>
        <begin position="457"/>
        <end position="467"/>
    </location>
</feature>
<evidence type="ECO:0000313" key="14">
    <source>
        <dbReference type="Proteomes" id="UP001611415"/>
    </source>
</evidence>
<feature type="transmembrane region" description="Helical" evidence="11">
    <location>
        <begin position="42"/>
        <end position="60"/>
    </location>
</feature>
<feature type="compositionally biased region" description="Pro residues" evidence="10">
    <location>
        <begin position="445"/>
        <end position="456"/>
    </location>
</feature>
<comment type="caution">
    <text evidence="13">The sequence shown here is derived from an EMBL/GenBank/DDBJ whole genome shotgun (WGS) entry which is preliminary data.</text>
</comment>
<name>A0ABW7WY77_9NOCA</name>
<comment type="catalytic activity">
    <reaction evidence="1">
        <text>ATP + protein L-histidine = ADP + protein N-phospho-L-histidine.</text>
        <dbReference type="EC" id="2.7.13.3"/>
    </reaction>
</comment>
<reference evidence="13 14" key="1">
    <citation type="submission" date="2024-10" db="EMBL/GenBank/DDBJ databases">
        <title>The Natural Products Discovery Center: Release of the First 8490 Sequenced Strains for Exploring Actinobacteria Biosynthetic Diversity.</title>
        <authorList>
            <person name="Kalkreuter E."/>
            <person name="Kautsar S.A."/>
            <person name="Yang D."/>
            <person name="Bader C.D."/>
            <person name="Teijaro C.N."/>
            <person name="Fluegel L."/>
            <person name="Davis C.M."/>
            <person name="Simpson J.R."/>
            <person name="Lauterbach L."/>
            <person name="Steele A.D."/>
            <person name="Gui C."/>
            <person name="Meng S."/>
            <person name="Li G."/>
            <person name="Viehrig K."/>
            <person name="Ye F."/>
            <person name="Su P."/>
            <person name="Kiefer A.F."/>
            <person name="Nichols A."/>
            <person name="Cepeda A.J."/>
            <person name="Yan W."/>
            <person name="Fan B."/>
            <person name="Jiang Y."/>
            <person name="Adhikari A."/>
            <person name="Zheng C.-J."/>
            <person name="Schuster L."/>
            <person name="Cowan T.M."/>
            <person name="Smanski M.J."/>
            <person name="Chevrette M.G."/>
            <person name="De Carvalho L.P.S."/>
            <person name="Shen B."/>
        </authorList>
    </citation>
    <scope>NUCLEOTIDE SEQUENCE [LARGE SCALE GENOMIC DNA]</scope>
    <source>
        <strain evidence="13 14">NPDC019275</strain>
    </source>
</reference>
<dbReference type="CDD" id="cd16917">
    <property type="entry name" value="HATPase_UhpB-NarQ-NarX-like"/>
    <property type="match status" value="1"/>
</dbReference>
<feature type="transmembrane region" description="Helical" evidence="11">
    <location>
        <begin position="134"/>
        <end position="154"/>
    </location>
</feature>
<keyword evidence="3" id="KW-0597">Phosphoprotein</keyword>
<protein>
    <recommendedName>
        <fullName evidence="2">histidine kinase</fullName>
        <ecNumber evidence="2">2.7.13.3</ecNumber>
    </recommendedName>
</protein>
<keyword evidence="11" id="KW-1133">Transmembrane helix</keyword>
<keyword evidence="6 13" id="KW-0418">Kinase</keyword>
<evidence type="ECO:0000313" key="13">
    <source>
        <dbReference type="EMBL" id="MFI2473811.1"/>
    </source>
</evidence>
<organism evidence="13 14">
    <name type="scientific">Nocardia xishanensis</name>
    <dbReference type="NCBI Taxonomy" id="238964"/>
    <lineage>
        <taxon>Bacteria</taxon>
        <taxon>Bacillati</taxon>
        <taxon>Actinomycetota</taxon>
        <taxon>Actinomycetes</taxon>
        <taxon>Mycobacteriales</taxon>
        <taxon>Nocardiaceae</taxon>
        <taxon>Nocardia</taxon>
    </lineage>
</organism>
<accession>A0ABW7WY77</accession>
<keyword evidence="9" id="KW-0175">Coiled coil</keyword>
<dbReference type="Gene3D" id="1.20.5.1930">
    <property type="match status" value="1"/>
</dbReference>
<feature type="compositionally biased region" description="Low complexity" evidence="10">
    <location>
        <begin position="594"/>
        <end position="610"/>
    </location>
</feature>
<evidence type="ECO:0000256" key="10">
    <source>
        <dbReference type="SAM" id="MobiDB-lite"/>
    </source>
</evidence>
<gene>
    <name evidence="13" type="ORF">ACH49W_10585</name>
</gene>
<dbReference type="EC" id="2.7.13.3" evidence="2"/>
<evidence type="ECO:0000256" key="4">
    <source>
        <dbReference type="ARBA" id="ARBA00022679"/>
    </source>
</evidence>
<keyword evidence="14" id="KW-1185">Reference proteome</keyword>
<dbReference type="Pfam" id="PF07730">
    <property type="entry name" value="HisKA_3"/>
    <property type="match status" value="1"/>
</dbReference>
<evidence type="ECO:0000256" key="9">
    <source>
        <dbReference type="SAM" id="Coils"/>
    </source>
</evidence>
<evidence type="ECO:0000256" key="1">
    <source>
        <dbReference type="ARBA" id="ARBA00000085"/>
    </source>
</evidence>
<dbReference type="SUPFAM" id="SSF55874">
    <property type="entry name" value="ATPase domain of HSP90 chaperone/DNA topoisomerase II/histidine kinase"/>
    <property type="match status" value="1"/>
</dbReference>
<dbReference type="InterPro" id="IPR036890">
    <property type="entry name" value="HATPase_C_sf"/>
</dbReference>
<feature type="coiled-coil region" evidence="9">
    <location>
        <begin position="151"/>
        <end position="194"/>
    </location>
</feature>
<keyword evidence="11" id="KW-0812">Transmembrane</keyword>
<keyword evidence="8" id="KW-0902">Two-component regulatory system</keyword>
<evidence type="ECO:0000256" key="2">
    <source>
        <dbReference type="ARBA" id="ARBA00012438"/>
    </source>
</evidence>
<evidence type="ECO:0000256" key="8">
    <source>
        <dbReference type="ARBA" id="ARBA00023012"/>
    </source>
</evidence>
<feature type="transmembrane region" description="Helical" evidence="11">
    <location>
        <begin position="12"/>
        <end position="30"/>
    </location>
</feature>
<evidence type="ECO:0000256" key="3">
    <source>
        <dbReference type="ARBA" id="ARBA00022553"/>
    </source>
</evidence>
<feature type="region of interest" description="Disordered" evidence="10">
    <location>
        <begin position="438"/>
        <end position="610"/>
    </location>
</feature>
<dbReference type="EMBL" id="JBIRYO010000005">
    <property type="protein sequence ID" value="MFI2473811.1"/>
    <property type="molecule type" value="Genomic_DNA"/>
</dbReference>
<dbReference type="GO" id="GO:0016301">
    <property type="term" value="F:kinase activity"/>
    <property type="evidence" value="ECO:0007669"/>
    <property type="project" value="UniProtKB-KW"/>
</dbReference>
<feature type="transmembrane region" description="Helical" evidence="11">
    <location>
        <begin position="66"/>
        <end position="82"/>
    </location>
</feature>
<keyword evidence="11" id="KW-0472">Membrane</keyword>
<dbReference type="PANTHER" id="PTHR24421:SF10">
    <property type="entry name" value="NITRATE_NITRITE SENSOR PROTEIN NARQ"/>
    <property type="match status" value="1"/>
</dbReference>
<dbReference type="PANTHER" id="PTHR24421">
    <property type="entry name" value="NITRATE/NITRITE SENSOR PROTEIN NARX-RELATED"/>
    <property type="match status" value="1"/>
</dbReference>
<evidence type="ECO:0000256" key="5">
    <source>
        <dbReference type="ARBA" id="ARBA00022741"/>
    </source>
</evidence>
<keyword evidence="5" id="KW-0547">Nucleotide-binding</keyword>
<evidence type="ECO:0000256" key="7">
    <source>
        <dbReference type="ARBA" id="ARBA00022840"/>
    </source>
</evidence>
<feature type="compositionally biased region" description="Polar residues" evidence="10">
    <location>
        <begin position="491"/>
        <end position="512"/>
    </location>
</feature>
<feature type="region of interest" description="Disordered" evidence="10">
    <location>
        <begin position="249"/>
        <end position="320"/>
    </location>
</feature>
<keyword evidence="7" id="KW-0067">ATP-binding</keyword>
<feature type="compositionally biased region" description="Low complexity" evidence="10">
    <location>
        <begin position="481"/>
        <end position="490"/>
    </location>
</feature>
<dbReference type="RefSeq" id="WP_364822479.1">
    <property type="nucleotide sequence ID" value="NZ_JBFAYM010000008.1"/>
</dbReference>
<evidence type="ECO:0000259" key="12">
    <source>
        <dbReference type="Pfam" id="PF07730"/>
    </source>
</evidence>
<feature type="domain" description="Signal transduction histidine kinase subgroup 3 dimerisation and phosphoacceptor" evidence="12">
    <location>
        <begin position="186"/>
        <end position="251"/>
    </location>
</feature>
<dbReference type="Gene3D" id="3.30.565.10">
    <property type="entry name" value="Histidine kinase-like ATPase, C-terminal domain"/>
    <property type="match status" value="1"/>
</dbReference>
<keyword evidence="4" id="KW-0808">Transferase</keyword>
<proteinExistence type="predicted"/>
<evidence type="ECO:0000256" key="6">
    <source>
        <dbReference type="ARBA" id="ARBA00022777"/>
    </source>
</evidence>
<feature type="compositionally biased region" description="Polar residues" evidence="10">
    <location>
        <begin position="548"/>
        <end position="566"/>
    </location>
</feature>
<sequence length="610" mass="63685">MSAPGIANRGSVVWDWGLAFIVAVVQVAGSRGANMHQTGTQSLDVLGYLLLLAGPAALLFRRTQPLPVLLVTLAACGIYLALGYGYGPIFISLVIAFLTAATIGSRWWTYPLMPVGYAAFVWPLPSLLGKSVNGWQIFGIMAWLIVLVGAAEGLRQRKIALEARRQRVEAARRDERLRRERRATEERLAIARELHDVLAHSLSLINVQSSVALELFDKRPQQARTALAAIKAASKESLAEVHTLLETIRTGATVEEPEDEANSIEPARSSRGRRGVRRGTSGERRESDAAEPSRLPRNATPVRKQEAPRAPAPSIDDLDTLLQRPRDAGLTVQTRVIGEPQKLPSVIDVAAARIIQESLTNVVRHAPGASATVTVRYAVGSVDLTIDNTRPTAPAVRSGSSGGNGIIGMRERAHALGGALTAGPRPSGGFRVAARLPSQTEPVQRPAPRPAEPAPAPAKSGASADAPTDQQGRDACASEPSGDSDTSSSGKATRNGTASVATPADSNHNGSAHTVPGDAEDTAEPRTPNRTAAADSNPAAGDPKSHSAAASGSTNTTVDDPNHNGTVTGGSDAAIDEEKVRNGSASASLGNVNGAEASARGSASSDTAET</sequence>
<dbReference type="Proteomes" id="UP001611415">
    <property type="component" value="Unassembled WGS sequence"/>
</dbReference>
<dbReference type="InterPro" id="IPR050482">
    <property type="entry name" value="Sensor_HK_TwoCompSys"/>
</dbReference>
<evidence type="ECO:0000256" key="11">
    <source>
        <dbReference type="SAM" id="Phobius"/>
    </source>
</evidence>
<dbReference type="InterPro" id="IPR011712">
    <property type="entry name" value="Sig_transdc_His_kin_sub3_dim/P"/>
</dbReference>